<feature type="binding site" evidence="13">
    <location>
        <position position="552"/>
    </location>
    <ligand>
        <name>ATP</name>
        <dbReference type="ChEBI" id="CHEBI:30616"/>
    </ligand>
</feature>
<evidence type="ECO:0000256" key="9">
    <source>
        <dbReference type="ARBA" id="ARBA00022777"/>
    </source>
</evidence>
<dbReference type="InterPro" id="IPR008271">
    <property type="entry name" value="Ser/Thr_kinase_AS"/>
</dbReference>
<dbReference type="FunFam" id="1.10.510.10:FF:000109">
    <property type="entry name" value="Ribosomal protein S6 kinase"/>
    <property type="match status" value="1"/>
</dbReference>
<dbReference type="FunFam" id="3.30.200.20:FF:000686">
    <property type="entry name" value="Ribosomal protein S6 kinase"/>
    <property type="match status" value="1"/>
</dbReference>
<keyword evidence="5" id="KW-0597">Phosphoprotein</keyword>
<evidence type="ECO:0000256" key="13">
    <source>
        <dbReference type="PROSITE-ProRule" id="PRU10141"/>
    </source>
</evidence>
<evidence type="ECO:0000256" key="7">
    <source>
        <dbReference type="ARBA" id="ARBA00022737"/>
    </source>
</evidence>
<dbReference type="EC" id="2.7.11.1" evidence="3"/>
<evidence type="ECO:0000256" key="10">
    <source>
        <dbReference type="ARBA" id="ARBA00022840"/>
    </source>
</evidence>
<dbReference type="AlphaFoldDB" id="A0A1L8DLA4"/>
<evidence type="ECO:0000256" key="12">
    <source>
        <dbReference type="ARBA" id="ARBA00048679"/>
    </source>
</evidence>
<evidence type="ECO:0000256" key="5">
    <source>
        <dbReference type="ARBA" id="ARBA00022553"/>
    </source>
</evidence>
<feature type="region of interest" description="Disordered" evidence="14">
    <location>
        <begin position="875"/>
        <end position="895"/>
    </location>
</feature>
<dbReference type="GO" id="GO:0106310">
    <property type="term" value="F:protein serine kinase activity"/>
    <property type="evidence" value="ECO:0007669"/>
    <property type="project" value="RHEA"/>
</dbReference>
<dbReference type="Pfam" id="PF00433">
    <property type="entry name" value="Pkinase_C"/>
    <property type="match status" value="1"/>
</dbReference>
<dbReference type="InterPro" id="IPR017441">
    <property type="entry name" value="Protein_kinase_ATP_BS"/>
</dbReference>
<dbReference type="SUPFAM" id="SSF56112">
    <property type="entry name" value="Protein kinase-like (PK-like)"/>
    <property type="match status" value="2"/>
</dbReference>
<keyword evidence="4 17" id="KW-0723">Serine/threonine-protein kinase</keyword>
<evidence type="ECO:0000256" key="8">
    <source>
        <dbReference type="ARBA" id="ARBA00022741"/>
    </source>
</evidence>
<feature type="compositionally biased region" description="Basic and acidic residues" evidence="14">
    <location>
        <begin position="90"/>
        <end position="110"/>
    </location>
</feature>
<feature type="compositionally biased region" description="Polar residues" evidence="14">
    <location>
        <begin position="822"/>
        <end position="842"/>
    </location>
</feature>
<keyword evidence="7" id="KW-0677">Repeat</keyword>
<dbReference type="InterPro" id="IPR011009">
    <property type="entry name" value="Kinase-like_dom_sf"/>
</dbReference>
<keyword evidence="9 17" id="KW-0418">Kinase</keyword>
<feature type="domain" description="AGC-kinase C-terminal" evidence="16">
    <location>
        <begin position="420"/>
        <end position="488"/>
    </location>
</feature>
<dbReference type="PANTHER" id="PTHR24351">
    <property type="entry name" value="RIBOSOMAL PROTEIN S6 KINASE"/>
    <property type="match status" value="1"/>
</dbReference>
<evidence type="ECO:0000256" key="1">
    <source>
        <dbReference type="ARBA" id="ARBA00001946"/>
    </source>
</evidence>
<comment type="cofactor">
    <cofactor evidence="1">
        <name>Mg(2+)</name>
        <dbReference type="ChEBI" id="CHEBI:18420"/>
    </cofactor>
</comment>
<dbReference type="SMART" id="SM00133">
    <property type="entry name" value="S_TK_X"/>
    <property type="match status" value="1"/>
</dbReference>
<dbReference type="CDD" id="cd05583">
    <property type="entry name" value="STKc_MSK_N"/>
    <property type="match status" value="1"/>
</dbReference>
<dbReference type="FunFam" id="1.10.510.10:FF:000571">
    <property type="entry name" value="Maternal embryonic leucine zipper kinase"/>
    <property type="match status" value="1"/>
</dbReference>
<protein>
    <recommendedName>
        <fullName evidence="3">non-specific serine/threonine protein kinase</fullName>
        <ecNumber evidence="3">2.7.11.1</ecNumber>
    </recommendedName>
</protein>
<dbReference type="EMBL" id="GFDF01006848">
    <property type="protein sequence ID" value="JAV07236.1"/>
    <property type="molecule type" value="Transcribed_RNA"/>
</dbReference>
<evidence type="ECO:0000256" key="6">
    <source>
        <dbReference type="ARBA" id="ARBA00022679"/>
    </source>
</evidence>
<dbReference type="GO" id="GO:0005524">
    <property type="term" value="F:ATP binding"/>
    <property type="evidence" value="ECO:0007669"/>
    <property type="project" value="UniProtKB-UniRule"/>
</dbReference>
<dbReference type="SMART" id="SM00220">
    <property type="entry name" value="S_TKc"/>
    <property type="match status" value="2"/>
</dbReference>
<proteinExistence type="inferred from homology"/>
<feature type="region of interest" description="Disordered" evidence="14">
    <location>
        <begin position="1"/>
        <end position="110"/>
    </location>
</feature>
<keyword evidence="10 13" id="KW-0067">ATP-binding</keyword>
<dbReference type="Gene3D" id="3.30.200.20">
    <property type="entry name" value="Phosphorylase Kinase, domain 1"/>
    <property type="match status" value="1"/>
</dbReference>
<keyword evidence="6" id="KW-0808">Transferase</keyword>
<evidence type="ECO:0000256" key="3">
    <source>
        <dbReference type="ARBA" id="ARBA00012513"/>
    </source>
</evidence>
<feature type="compositionally biased region" description="Basic and acidic residues" evidence="14">
    <location>
        <begin position="1"/>
        <end position="12"/>
    </location>
</feature>
<evidence type="ECO:0000256" key="11">
    <source>
        <dbReference type="ARBA" id="ARBA00047899"/>
    </source>
</evidence>
<feature type="domain" description="Protein kinase" evidence="15">
    <location>
        <begin position="523"/>
        <end position="775"/>
    </location>
</feature>
<evidence type="ECO:0000256" key="14">
    <source>
        <dbReference type="SAM" id="MobiDB-lite"/>
    </source>
</evidence>
<accession>A0A1L8DLA4</accession>
<keyword evidence="8 13" id="KW-0547">Nucleotide-binding</keyword>
<reference evidence="17" key="1">
    <citation type="submission" date="2016-12" db="EMBL/GenBank/DDBJ databases">
        <title>An insight into the sialome and mialome of the sand fly, Nyssomyia neivai.</title>
        <authorList>
            <person name="Sebastian V."/>
            <person name="Goulart T.M."/>
            <person name="Oliveira W."/>
            <person name="Calvo E."/>
            <person name="Oliveira L.F."/>
            <person name="Pinto M.C."/>
            <person name="Rosselino A.M."/>
            <person name="Ribeiro J.M."/>
        </authorList>
    </citation>
    <scope>NUCLEOTIDE SEQUENCE</scope>
</reference>
<evidence type="ECO:0000259" key="15">
    <source>
        <dbReference type="PROSITE" id="PS50011"/>
    </source>
</evidence>
<dbReference type="PROSITE" id="PS00108">
    <property type="entry name" value="PROTEIN_KINASE_ST"/>
    <property type="match status" value="2"/>
</dbReference>
<dbReference type="PROSITE" id="PS50011">
    <property type="entry name" value="PROTEIN_KINASE_DOM"/>
    <property type="match status" value="2"/>
</dbReference>
<evidence type="ECO:0000259" key="16">
    <source>
        <dbReference type="PROSITE" id="PS51285"/>
    </source>
</evidence>
<evidence type="ECO:0000256" key="2">
    <source>
        <dbReference type="ARBA" id="ARBA00009804"/>
    </source>
</evidence>
<dbReference type="PROSITE" id="PS51285">
    <property type="entry name" value="AGC_KINASE_CTER"/>
    <property type="match status" value="1"/>
</dbReference>
<evidence type="ECO:0000256" key="4">
    <source>
        <dbReference type="ARBA" id="ARBA00022527"/>
    </source>
</evidence>
<feature type="compositionally biased region" description="Basic and acidic residues" evidence="14">
    <location>
        <begin position="878"/>
        <end position="889"/>
    </location>
</feature>
<dbReference type="PROSITE" id="PS00107">
    <property type="entry name" value="PROTEIN_KINASE_ATP"/>
    <property type="match status" value="2"/>
</dbReference>
<comment type="catalytic activity">
    <reaction evidence="12">
        <text>L-seryl-[protein] + ATP = O-phospho-L-seryl-[protein] + ADP + H(+)</text>
        <dbReference type="Rhea" id="RHEA:17989"/>
        <dbReference type="Rhea" id="RHEA-COMP:9863"/>
        <dbReference type="Rhea" id="RHEA-COMP:11604"/>
        <dbReference type="ChEBI" id="CHEBI:15378"/>
        <dbReference type="ChEBI" id="CHEBI:29999"/>
        <dbReference type="ChEBI" id="CHEBI:30616"/>
        <dbReference type="ChEBI" id="CHEBI:83421"/>
        <dbReference type="ChEBI" id="CHEBI:456216"/>
        <dbReference type="EC" id="2.7.11.1"/>
    </reaction>
</comment>
<dbReference type="InterPro" id="IPR000961">
    <property type="entry name" value="AGC-kinase_C"/>
</dbReference>
<feature type="region of interest" description="Disordered" evidence="14">
    <location>
        <begin position="815"/>
        <end position="842"/>
    </location>
</feature>
<evidence type="ECO:0000313" key="17">
    <source>
        <dbReference type="EMBL" id="JAV07236.1"/>
    </source>
</evidence>
<name>A0A1L8DLA4_9DIPT</name>
<comment type="catalytic activity">
    <reaction evidence="11">
        <text>L-threonyl-[protein] + ATP = O-phospho-L-threonyl-[protein] + ADP + H(+)</text>
        <dbReference type="Rhea" id="RHEA:46608"/>
        <dbReference type="Rhea" id="RHEA-COMP:11060"/>
        <dbReference type="Rhea" id="RHEA-COMP:11605"/>
        <dbReference type="ChEBI" id="CHEBI:15378"/>
        <dbReference type="ChEBI" id="CHEBI:30013"/>
        <dbReference type="ChEBI" id="CHEBI:30616"/>
        <dbReference type="ChEBI" id="CHEBI:61977"/>
        <dbReference type="ChEBI" id="CHEBI:456216"/>
        <dbReference type="EC" id="2.7.11.1"/>
    </reaction>
</comment>
<dbReference type="Pfam" id="PF00069">
    <property type="entry name" value="Pkinase"/>
    <property type="match status" value="2"/>
</dbReference>
<organism evidence="17">
    <name type="scientific">Nyssomyia neivai</name>
    <dbReference type="NCBI Taxonomy" id="330878"/>
    <lineage>
        <taxon>Eukaryota</taxon>
        <taxon>Metazoa</taxon>
        <taxon>Ecdysozoa</taxon>
        <taxon>Arthropoda</taxon>
        <taxon>Hexapoda</taxon>
        <taxon>Insecta</taxon>
        <taxon>Pterygota</taxon>
        <taxon>Neoptera</taxon>
        <taxon>Endopterygota</taxon>
        <taxon>Diptera</taxon>
        <taxon>Nematocera</taxon>
        <taxon>Psychodoidea</taxon>
        <taxon>Psychodidae</taxon>
        <taxon>Nyssomyia</taxon>
    </lineage>
</organism>
<dbReference type="InterPro" id="IPR017892">
    <property type="entry name" value="Pkinase_C"/>
</dbReference>
<feature type="domain" description="Protein kinase" evidence="15">
    <location>
        <begin position="149"/>
        <end position="419"/>
    </location>
</feature>
<dbReference type="InterPro" id="IPR000719">
    <property type="entry name" value="Prot_kinase_dom"/>
</dbReference>
<dbReference type="Gene3D" id="1.10.510.10">
    <property type="entry name" value="Transferase(Phosphotransferase) domain 1"/>
    <property type="match status" value="2"/>
</dbReference>
<dbReference type="GO" id="GO:0004674">
    <property type="term" value="F:protein serine/threonine kinase activity"/>
    <property type="evidence" value="ECO:0007669"/>
    <property type="project" value="UniProtKB-KW"/>
</dbReference>
<sequence length="1047" mass="118936">MKPKREIPDEKGGRRKKTQIVPIKGILKNTPQMPRANNHHQASEDAIISSSSRNAYREPRKPSGTLSDGENGCHIVLDTDDEDDSPAPAPDDRKPKVPHGDNHSKVTDRSDSVVCVGSYSKSDFDLEQTSRIRNNVVLQPEDKVDITHFNIIKVLGTGAYGKVFLVRKIGGVDHNKLYAMKVLKKSNLIQKKKTAEHTRTERQVLEAIKDSPFLIDFHYGFQTESRLYLVIDYVSGGELFTHLYTRENFTENEVRIYIAEIVVALEQLHKLGIIYRDIKLENILLDADGHIVITDFGLSKELTLEKNGRAYSFCGTIEYMAPEVVKQQGNQGHDYAADWWSVGVLAYELLTGSSPFTHENEKNTQHDISLRIQKGPPPLPERLSAEVRDLISKLLIKDPRKRLGGSKIDATDIKSHPFFRRIDWGKLVRKEIPAPFRPPKDFETDTSNFSEEFTKLPTADSPCPVPANHERLFRGYSFVSPHLLRLRDTFTGSMLAGMGGKPRVSVLRNLQQTELPFFHKYDVNFDEYLGDGAFSVCLKCTRRTTGEVFAVKILNASHDAQSEIDTLIACQGHPQIVRFIEVIRDQAFTYIVLEYLDGGELFRRIQQTKRFTEIEALGIFTQIVKAVEYMHGKNIAHRDLKPENIVFAGKKLNLVKIVDFGFAVRQDANTPAAYTLEYAAPEVLTKTPDKVHMEACDLWSLGVILYTMLCGQSPFRARTDNEGELVECIRRGEFDRTTPAWKCVSDGAKDLVGRLLKVDADSRMEMQELLHHTWLQGTTLRKSQLMPLTLTQDLAALDLNVRHIFDAYKQTFTETRRRHKSASSSESDLGRSKSSSGVVTSDLNNRSLSVDTSSDVEIVGEFSMVEYTPDIKLNNNDEATKDAPSHVCDDVPQDDDSRDTIPFSTPAENPPDIVAQEVSAKPKIILSHTLANMFRGFGDVAPWDDTFLGYTKQEEGVSFRITLDNREIHKNILCAITKPSLKRRTRHNNDVNVKRIKVEPQSPKVYQRMVTRRFRREEICGLEDLYKNDETFYYTTIPEWTKTWKKR</sequence>
<feature type="binding site" evidence="13">
    <location>
        <position position="181"/>
    </location>
    <ligand>
        <name>ATP</name>
        <dbReference type="ChEBI" id="CHEBI:30616"/>
    </ligand>
</feature>
<comment type="similarity">
    <text evidence="2">Belongs to the protein kinase superfamily. AGC Ser/Thr protein kinase family. S6 kinase subfamily.</text>
</comment>